<evidence type="ECO:0000259" key="12">
    <source>
        <dbReference type="PROSITE" id="PS50888"/>
    </source>
</evidence>
<evidence type="ECO:0000256" key="7">
    <source>
        <dbReference type="ARBA" id="ARBA00023125"/>
    </source>
</evidence>
<evidence type="ECO:0000256" key="8">
    <source>
        <dbReference type="ARBA" id="ARBA00023136"/>
    </source>
</evidence>
<organism evidence="13 14">
    <name type="scientific">Meloidogyne hapla</name>
    <name type="common">Root-knot nematode worm</name>
    <dbReference type="NCBI Taxonomy" id="6305"/>
    <lineage>
        <taxon>Eukaryota</taxon>
        <taxon>Metazoa</taxon>
        <taxon>Ecdysozoa</taxon>
        <taxon>Nematoda</taxon>
        <taxon>Chromadorea</taxon>
        <taxon>Rhabditida</taxon>
        <taxon>Tylenchina</taxon>
        <taxon>Tylenchomorpha</taxon>
        <taxon>Tylenchoidea</taxon>
        <taxon>Meloidogynidae</taxon>
        <taxon>Meloidogyninae</taxon>
        <taxon>Meloidogyne</taxon>
    </lineage>
</organism>
<evidence type="ECO:0000256" key="10">
    <source>
        <dbReference type="ARBA" id="ARBA00023242"/>
    </source>
</evidence>
<feature type="domain" description="BHLH" evidence="12">
    <location>
        <begin position="565"/>
        <end position="616"/>
    </location>
</feature>
<evidence type="ECO:0000256" key="2">
    <source>
        <dbReference type="ARBA" id="ARBA00004477"/>
    </source>
</evidence>
<name>A0A1I8BP27_MELHA</name>
<dbReference type="GO" id="GO:0000978">
    <property type="term" value="F:RNA polymerase II cis-regulatory region sequence-specific DNA binding"/>
    <property type="evidence" value="ECO:0007669"/>
    <property type="project" value="TreeGrafter"/>
</dbReference>
<keyword evidence="13" id="KW-1185">Reference proteome</keyword>
<dbReference type="Proteomes" id="UP000095281">
    <property type="component" value="Unplaced"/>
</dbReference>
<keyword evidence="5" id="KW-1133">Transmembrane helix</keyword>
<dbReference type="InterPro" id="IPR011598">
    <property type="entry name" value="bHLH_dom"/>
</dbReference>
<evidence type="ECO:0000256" key="5">
    <source>
        <dbReference type="ARBA" id="ARBA00022989"/>
    </source>
</evidence>
<evidence type="ECO:0000313" key="14">
    <source>
        <dbReference type="WBParaSite" id="MhA1_Contig338.frz3.gene5"/>
    </source>
</evidence>
<proteinExistence type="predicted"/>
<dbReference type="SUPFAM" id="SSF47459">
    <property type="entry name" value="HLH, helix-loop-helix DNA-binding domain"/>
    <property type="match status" value="1"/>
</dbReference>
<keyword evidence="8" id="KW-0472">Membrane</keyword>
<evidence type="ECO:0000256" key="4">
    <source>
        <dbReference type="ARBA" id="ARBA00022824"/>
    </source>
</evidence>
<protein>
    <submittedName>
        <fullName evidence="14">BHLH domain-containing protein</fullName>
    </submittedName>
</protein>
<evidence type="ECO:0000256" key="1">
    <source>
        <dbReference type="ARBA" id="ARBA00004123"/>
    </source>
</evidence>
<keyword evidence="6" id="KW-0805">Transcription regulation</keyword>
<comment type="subcellular location">
    <subcellularLocation>
        <location evidence="2">Endoplasmic reticulum membrane</location>
        <topology evidence="2">Multi-pass membrane protein</topology>
    </subcellularLocation>
    <subcellularLocation>
        <location evidence="1">Nucleus</location>
    </subcellularLocation>
</comment>
<keyword evidence="7" id="KW-0238">DNA-binding</keyword>
<accession>A0A1I8BP27</accession>
<sequence length="1316" mass="148501">MLNNLEGCAKDCLEGMGTKIENQTNLNYLNKLKRRQKCEDEEKEEKIKENVISHSFLADPFLALQNDLDDVSEVIKHNLISEEFIIVNSVNNNNIQQNSPINQNIIERSKSLDREDNFIESDNLNSDSNKERKIHQIVNLLQQPEKRQHPQLTRQTVSFDDHLGFLSPFSTDLHIRNNSYDEHLIGFDQFDDPMIGGNNYGEEECGNNNGSLCPPLMTTTENHSLHFLQQNSTVIENVNSEAEKQKGFIREHEEITIMDNPEHKNLQEKTFWQLTNQQQLCRQISVNSNINIVNESPPPIEPISAKNKNSLLNIEERTVKQELSTANIDEIQNYNNTQNTSQEEAAMLAKQEFLQLLLQITPEELEHLRSRKALQAQSVQPQSHLQQFDYNIPLQCSQPIFIQTGQSQHQFNTINQNPIYSQQQQSPPLDPLHPPLPYNMDYGIAQSINTINNPLGQYGVQQITQQPPQMAQPSYFYSSPSSGCSTGTLLSPLSNGGGYPSVATSDFLEESDSQIDQDYWGEGEMVEGTEINPNCQVNEQMMGSEEGNSAHERAPQGRRKTHKTERRTAHNLIEKKYRCSINDRINQLKGMLATEDNTKLSKSATLRRAVENIHTLRAKNAELAGENGRLRRALEMAGLRAADTSTGKMGINTTSMIVGQHTEQPEILLKGPTMQRSRVSSSIKKCNNNASISSTNVSSVVGPRDQSRVTLCVFMFLLLIYNPLAFLFTETSSNSSNIGGDLSQQENIAIFGAHRTLTGDDLFGQSVQDNANKIPFSTMSQSHVSVNSVEHWPNSSLLRHSLIWLLNCLFVFAILNRLLVSGEPVADRRSPRWGAFLQSRRKAAQAVAAGNWKEAQRCLGESLQILERPLPYSGGLDEWMSLIWQIIRHLLNVLWIGRWFARRRRTSLQTQKSVCRSHAATSMVYNQLHQLHLLGVDGIGLTQRGALNIALLAANLAESAGSSAISHAFRAEMYACAAIRCRLCLPRWLRLPIAGYFFRRAKRHVSKSHRLEGNKEQLYSLQWAFHPLARKFLADPNRLAAILDGSGAQRQTNFPFTDSTQSAKPLEVLRDAFKIHLLDALLSQLDSAEGLRVPDFVERSQLLLQISIGNGSNDTAIAMKSLTDILLSSNTSAGDELCTWWAHLLSSALHWRHGDMARARQHNAIVRKCPQDLLQSDTALAVGLAFCSRKICLEDRKQKAWTEMALLHAEKAFAHLQRENRFHKWQVPVECQGNGIDKIQCRFRLLCCQWILSTLLDLCSFSIGPEQTASIHIRQLYSSVMLFIEKNGFEQMEPRRLAMFKHLGETLCCSVEAKAV</sequence>
<evidence type="ECO:0000256" key="3">
    <source>
        <dbReference type="ARBA" id="ARBA00022692"/>
    </source>
</evidence>
<keyword evidence="9" id="KW-0804">Transcription</keyword>
<dbReference type="WBParaSite" id="MhA1_Contig338.frz3.gene5">
    <property type="protein sequence ID" value="MhA1_Contig338.frz3.gene5"/>
    <property type="gene ID" value="MhA1_Contig338.frz3.gene5"/>
</dbReference>
<evidence type="ECO:0000256" key="11">
    <source>
        <dbReference type="SAM" id="MobiDB-lite"/>
    </source>
</evidence>
<feature type="region of interest" description="Disordered" evidence="11">
    <location>
        <begin position="543"/>
        <end position="566"/>
    </location>
</feature>
<dbReference type="PROSITE" id="PS50888">
    <property type="entry name" value="BHLH"/>
    <property type="match status" value="1"/>
</dbReference>
<dbReference type="GO" id="GO:0005789">
    <property type="term" value="C:endoplasmic reticulum membrane"/>
    <property type="evidence" value="ECO:0007669"/>
    <property type="project" value="UniProtKB-SubCell"/>
</dbReference>
<keyword evidence="10" id="KW-0539">Nucleus</keyword>
<evidence type="ECO:0000313" key="13">
    <source>
        <dbReference type="Proteomes" id="UP000095281"/>
    </source>
</evidence>
<evidence type="ECO:0000256" key="9">
    <source>
        <dbReference type="ARBA" id="ARBA00023163"/>
    </source>
</evidence>
<dbReference type="InterPro" id="IPR036638">
    <property type="entry name" value="HLH_DNA-bd_sf"/>
</dbReference>
<dbReference type="GO" id="GO:0046983">
    <property type="term" value="F:protein dimerization activity"/>
    <property type="evidence" value="ECO:0007669"/>
    <property type="project" value="InterPro"/>
</dbReference>
<dbReference type="Gene3D" id="4.10.280.10">
    <property type="entry name" value="Helix-loop-helix DNA-binding domain"/>
    <property type="match status" value="1"/>
</dbReference>
<dbReference type="PANTHER" id="PTHR46062">
    <property type="entry name" value="STEROL REGULATORY ELEMENT-BINDING PROTEIN"/>
    <property type="match status" value="1"/>
</dbReference>
<dbReference type="SMART" id="SM00353">
    <property type="entry name" value="HLH"/>
    <property type="match status" value="1"/>
</dbReference>
<keyword evidence="4" id="KW-0256">Endoplasmic reticulum</keyword>
<reference evidence="14" key="1">
    <citation type="submission" date="2016-11" db="UniProtKB">
        <authorList>
            <consortium name="WormBaseParasite"/>
        </authorList>
    </citation>
    <scope>IDENTIFICATION</scope>
</reference>
<dbReference type="PANTHER" id="PTHR46062:SF1">
    <property type="entry name" value="LP12374P"/>
    <property type="match status" value="1"/>
</dbReference>
<evidence type="ECO:0000256" key="6">
    <source>
        <dbReference type="ARBA" id="ARBA00023015"/>
    </source>
</evidence>
<dbReference type="Pfam" id="PF00010">
    <property type="entry name" value="HLH"/>
    <property type="match status" value="1"/>
</dbReference>
<feature type="compositionally biased region" description="Basic residues" evidence="11">
    <location>
        <begin position="556"/>
        <end position="565"/>
    </location>
</feature>
<dbReference type="GO" id="GO:0005634">
    <property type="term" value="C:nucleus"/>
    <property type="evidence" value="ECO:0007669"/>
    <property type="project" value="UniProtKB-SubCell"/>
</dbReference>
<dbReference type="GO" id="GO:0000981">
    <property type="term" value="F:DNA-binding transcription factor activity, RNA polymerase II-specific"/>
    <property type="evidence" value="ECO:0007669"/>
    <property type="project" value="TreeGrafter"/>
</dbReference>
<keyword evidence="3" id="KW-0812">Transmembrane</keyword>